<keyword evidence="5" id="KW-0547">Nucleotide-binding</keyword>
<dbReference type="Proteomes" id="UP000596074">
    <property type="component" value="Chromosome"/>
</dbReference>
<dbReference type="SMART" id="SM00046">
    <property type="entry name" value="DAGKc"/>
    <property type="match status" value="1"/>
</dbReference>
<proteinExistence type="predicted"/>
<evidence type="ECO:0000256" key="7">
    <source>
        <dbReference type="ARBA" id="ARBA00022840"/>
    </source>
</evidence>
<comment type="cofactor">
    <cofactor evidence="1">
        <name>Mg(2+)</name>
        <dbReference type="ChEBI" id="CHEBI:18420"/>
    </cofactor>
</comment>
<evidence type="ECO:0000313" key="14">
    <source>
        <dbReference type="Proteomes" id="UP000596074"/>
    </source>
</evidence>
<evidence type="ECO:0000256" key="5">
    <source>
        <dbReference type="ARBA" id="ARBA00022741"/>
    </source>
</evidence>
<dbReference type="PANTHER" id="PTHR12358:SF106">
    <property type="entry name" value="LIPID KINASE YEGS"/>
    <property type="match status" value="1"/>
</dbReference>
<keyword evidence="10" id="KW-0594">Phospholipid biosynthesis</keyword>
<evidence type="ECO:0000256" key="10">
    <source>
        <dbReference type="ARBA" id="ARBA00023209"/>
    </source>
</evidence>
<dbReference type="NCBIfam" id="TIGR00147">
    <property type="entry name" value="YegS/Rv2252/BmrU family lipid kinase"/>
    <property type="match status" value="1"/>
</dbReference>
<keyword evidence="4" id="KW-0479">Metal-binding</keyword>
<evidence type="ECO:0000256" key="6">
    <source>
        <dbReference type="ARBA" id="ARBA00022777"/>
    </source>
</evidence>
<protein>
    <submittedName>
        <fullName evidence="13">YegS/Rv2252/BmrU family lipid kinase</fullName>
    </submittedName>
</protein>
<dbReference type="SUPFAM" id="SSF111331">
    <property type="entry name" value="NAD kinase/diacylglycerol kinase-like"/>
    <property type="match status" value="1"/>
</dbReference>
<dbReference type="Gene3D" id="3.40.50.10330">
    <property type="entry name" value="Probable inorganic polyphosphate/atp-NAD kinase, domain 1"/>
    <property type="match status" value="1"/>
</dbReference>
<dbReference type="KEGG" id="vcw:GJQ55_01505"/>
<dbReference type="InterPro" id="IPR017438">
    <property type="entry name" value="ATP-NAD_kinase_N"/>
</dbReference>
<dbReference type="GO" id="GO:0005524">
    <property type="term" value="F:ATP binding"/>
    <property type="evidence" value="ECO:0007669"/>
    <property type="project" value="UniProtKB-KW"/>
</dbReference>
<name>A0A9X7UUD9_9GAMM</name>
<sequence>MATALACCGANSVIISAFSRQDRCMQVLIIFNPAAGTASQQLIDAIEQRLQQAGVTVQRYATRHAGDAMDYLAAYEGELDVVAAAGGDGTLNEVVNGMRQRDNQSWRLAIIPTGTTNVLATELGIRRRAGALAQMILNGREQALYPGRINGRRFLLMAGVGYDAWVVDKVDLALKKKAGKLAYVKSMLQQLRHFGRKQYRLQVDGVPYSASSVVMTNGRCYGGSFIISRQADLRAPTTQVLMMNGGSPWALLLSLLGLPLGLMEKMPGIVSVPARRVDIELVGEQAEPEPVQADGDSLAQLPLQLVMEEQPLRVLVP</sequence>
<dbReference type="PANTHER" id="PTHR12358">
    <property type="entry name" value="SPHINGOSINE KINASE"/>
    <property type="match status" value="1"/>
</dbReference>
<dbReference type="Gene3D" id="2.60.200.40">
    <property type="match status" value="1"/>
</dbReference>
<gene>
    <name evidence="13" type="ORF">GJQ55_01505</name>
</gene>
<evidence type="ECO:0000256" key="11">
    <source>
        <dbReference type="ARBA" id="ARBA00023264"/>
    </source>
</evidence>
<keyword evidence="11" id="KW-1208">Phospholipid metabolism</keyword>
<evidence type="ECO:0000313" key="13">
    <source>
        <dbReference type="EMBL" id="QQD23227.1"/>
    </source>
</evidence>
<organism evidence="13 14">
    <name type="scientific">Venatoribacter cucullus</name>
    <dbReference type="NCBI Taxonomy" id="2661630"/>
    <lineage>
        <taxon>Bacteria</taxon>
        <taxon>Pseudomonadati</taxon>
        <taxon>Pseudomonadota</taxon>
        <taxon>Gammaproteobacteria</taxon>
        <taxon>Oceanospirillales</taxon>
        <taxon>Oceanospirillaceae</taxon>
        <taxon>Venatoribacter</taxon>
    </lineage>
</organism>
<evidence type="ECO:0000259" key="12">
    <source>
        <dbReference type="PROSITE" id="PS50146"/>
    </source>
</evidence>
<dbReference type="GO" id="GO:0016301">
    <property type="term" value="F:kinase activity"/>
    <property type="evidence" value="ECO:0007669"/>
    <property type="project" value="UniProtKB-KW"/>
</dbReference>
<keyword evidence="14" id="KW-1185">Reference proteome</keyword>
<dbReference type="EMBL" id="CP046056">
    <property type="protein sequence ID" value="QQD23227.1"/>
    <property type="molecule type" value="Genomic_DNA"/>
</dbReference>
<evidence type="ECO:0000256" key="2">
    <source>
        <dbReference type="ARBA" id="ARBA00022516"/>
    </source>
</evidence>
<keyword evidence="7" id="KW-0067">ATP-binding</keyword>
<keyword evidence="3" id="KW-0808">Transferase</keyword>
<reference evidence="13 14" key="1">
    <citation type="submission" date="2019-11" db="EMBL/GenBank/DDBJ databases">
        <title>Venatorbacter sp. nov. a predator of Campylobacter and other Gram-negative bacteria.</title>
        <authorList>
            <person name="Saeedi A."/>
            <person name="Cummings N.J."/>
            <person name="Connerton I.F."/>
            <person name="Connerton P.L."/>
        </authorList>
    </citation>
    <scope>NUCLEOTIDE SEQUENCE [LARGE SCALE GENOMIC DNA]</scope>
    <source>
        <strain evidence="13">XL5</strain>
    </source>
</reference>
<dbReference type="InterPro" id="IPR001206">
    <property type="entry name" value="Diacylglycerol_kinase_cat_dom"/>
</dbReference>
<evidence type="ECO:0000256" key="4">
    <source>
        <dbReference type="ARBA" id="ARBA00022723"/>
    </source>
</evidence>
<dbReference type="GO" id="GO:0005886">
    <property type="term" value="C:plasma membrane"/>
    <property type="evidence" value="ECO:0007669"/>
    <property type="project" value="TreeGrafter"/>
</dbReference>
<dbReference type="GO" id="GO:0008654">
    <property type="term" value="P:phospholipid biosynthetic process"/>
    <property type="evidence" value="ECO:0007669"/>
    <property type="project" value="UniProtKB-KW"/>
</dbReference>
<dbReference type="PROSITE" id="PS50146">
    <property type="entry name" value="DAGK"/>
    <property type="match status" value="1"/>
</dbReference>
<accession>A0A9X7UUD9</accession>
<dbReference type="InterPro" id="IPR005218">
    <property type="entry name" value="Diacylglycerol/lipid_kinase"/>
</dbReference>
<feature type="domain" description="DAGKc" evidence="12">
    <location>
        <begin position="22"/>
        <end position="153"/>
    </location>
</feature>
<dbReference type="GO" id="GO:0046872">
    <property type="term" value="F:metal ion binding"/>
    <property type="evidence" value="ECO:0007669"/>
    <property type="project" value="UniProtKB-KW"/>
</dbReference>
<keyword evidence="8" id="KW-0460">Magnesium</keyword>
<dbReference type="Pfam" id="PF19279">
    <property type="entry name" value="YegS_C"/>
    <property type="match status" value="1"/>
</dbReference>
<dbReference type="Pfam" id="PF00781">
    <property type="entry name" value="DAGK_cat"/>
    <property type="match status" value="1"/>
</dbReference>
<keyword evidence="6 13" id="KW-0418">Kinase</keyword>
<dbReference type="InterPro" id="IPR016064">
    <property type="entry name" value="NAD/diacylglycerol_kinase_sf"/>
</dbReference>
<keyword evidence="9" id="KW-0443">Lipid metabolism</keyword>
<evidence type="ECO:0000256" key="9">
    <source>
        <dbReference type="ARBA" id="ARBA00023098"/>
    </source>
</evidence>
<evidence type="ECO:0000256" key="1">
    <source>
        <dbReference type="ARBA" id="ARBA00001946"/>
    </source>
</evidence>
<keyword evidence="2" id="KW-0444">Lipid biosynthesis</keyword>
<dbReference type="InterPro" id="IPR050187">
    <property type="entry name" value="Lipid_Phosphate_FormReg"/>
</dbReference>
<evidence type="ECO:0000256" key="3">
    <source>
        <dbReference type="ARBA" id="ARBA00022679"/>
    </source>
</evidence>
<dbReference type="AlphaFoldDB" id="A0A9X7UUD9"/>
<evidence type="ECO:0000256" key="8">
    <source>
        <dbReference type="ARBA" id="ARBA00022842"/>
    </source>
</evidence>
<dbReference type="InterPro" id="IPR045540">
    <property type="entry name" value="YegS/DAGK_C"/>
</dbReference>